<keyword evidence="3" id="KW-1185">Reference proteome</keyword>
<dbReference type="EMBL" id="VOFY01000005">
    <property type="protein sequence ID" value="KAA8592988.1"/>
    <property type="molecule type" value="Genomic_DNA"/>
</dbReference>
<feature type="domain" description="F-box" evidence="1">
    <location>
        <begin position="339"/>
        <end position="378"/>
    </location>
</feature>
<evidence type="ECO:0000313" key="2">
    <source>
        <dbReference type="EMBL" id="KAA8592988.1"/>
    </source>
</evidence>
<evidence type="ECO:0000313" key="3">
    <source>
        <dbReference type="Proteomes" id="UP000327493"/>
    </source>
</evidence>
<dbReference type="PANTHER" id="PTHR28494:SF1">
    <property type="entry name" value="RAB7A-INTERACTING MON1-CCZ1 COMPLEX SUBUNIT 1"/>
    <property type="match status" value="1"/>
</dbReference>
<dbReference type="InterPro" id="IPR036047">
    <property type="entry name" value="F-box-like_dom_sf"/>
</dbReference>
<dbReference type="Gene3D" id="3.40.50.300">
    <property type="entry name" value="P-loop containing nucleotide triphosphate hydrolases"/>
    <property type="match status" value="1"/>
</dbReference>
<reference evidence="2 3" key="1">
    <citation type="submission" date="2019-08" db="EMBL/GenBank/DDBJ databases">
        <title>A chromosome-level genome assembly, high-density linkage maps, and genome scans reveal the genomic architecture of hybrid incompatibilities underlying speciation via character displacement in darters (Percidae: Etheostominae).</title>
        <authorList>
            <person name="Moran R.L."/>
            <person name="Catchen J.M."/>
            <person name="Fuller R.C."/>
        </authorList>
    </citation>
    <scope>NUCLEOTIDE SEQUENCE [LARGE SCALE GENOMIC DNA]</scope>
    <source>
        <strain evidence="2">EspeVRDwgs_2016</strain>
        <tissue evidence="2">Muscle</tissue>
    </source>
</reference>
<dbReference type="InterPro" id="IPR037657">
    <property type="entry name" value="RIMC1"/>
</dbReference>
<gene>
    <name evidence="2" type="ORF">FQN60_018443</name>
</gene>
<dbReference type="Proteomes" id="UP000327493">
    <property type="component" value="Chromosome 5"/>
</dbReference>
<dbReference type="Gene3D" id="1.20.1280.50">
    <property type="match status" value="1"/>
</dbReference>
<dbReference type="GO" id="GO:0000423">
    <property type="term" value="P:mitophagy"/>
    <property type="evidence" value="ECO:0007669"/>
    <property type="project" value="InterPro"/>
</dbReference>
<protein>
    <recommendedName>
        <fullName evidence="1">F-box domain-containing protein</fullName>
    </recommendedName>
</protein>
<dbReference type="Pfam" id="PF12937">
    <property type="entry name" value="F-box-like"/>
    <property type="match status" value="1"/>
</dbReference>
<comment type="caution">
    <text evidence="2">The sequence shown here is derived from an EMBL/GenBank/DDBJ whole genome shotgun (WGS) entry which is preliminary data.</text>
</comment>
<name>A0A5J5DID1_9PERO</name>
<dbReference type="AlphaFoldDB" id="A0A5J5DID1"/>
<accession>A0A5J5DID1</accession>
<dbReference type="PANTHER" id="PTHR28494">
    <property type="entry name" value="UPF0600 PROTEIN C5ORF51"/>
    <property type="match status" value="1"/>
</dbReference>
<proteinExistence type="predicted"/>
<dbReference type="SUPFAM" id="SSF81383">
    <property type="entry name" value="F-box domain"/>
    <property type="match status" value="1"/>
</dbReference>
<sequence length="670" mass="76294">MADDYRRQGFELERRIFELDIKCSSLRAEKQDDDYLQNASAILDKLKNYYRQGGESSNLSKVLQDYTQVILDITFYEENKLVDQEFPEDCSPFKIQQLLQDLTEPEVLAGRLAPAQEVQSVLGLELLECLYWRRGALLYMYCHTLHQRKQWIKKNKDTFLKCIQEGVRYLMRMLQVRNSVKLNDGVVLHDTATASFLSEGIFSDTHLLTMMYIGEMCFWAVKYEDCSADTMDRKEDRLQFRDIGTQILNKYVLACEGPLQGQGWNTENAKEILRSVMAGRIQQKNQSAVIRSLRRFRERFFSNSGQVGKEDLEHVDTAEEPLPGFLYNLPIMSSLLKVDVQFLIMTLLSPADICCLGATSRYWRAMVRDPLLWRYFLLRDMPHWPSIDHVSMPHLELLDAPLINEDESLDDREEGDNKVMELKFDYMSEYLKGCPSSRQQWLPSRPAYEVVTSFLQSLVPSSEPRYAMFGPGMEQLDVSLVTRLMHAPDVLPVSGTPHRPINSIGSGISYMAEREIARVQQQSFSNKLFSFEGSDDSGCPIYSPAPQVQQVCQVVDGFIYVANAEPGRGEGESEVAQIRAVLSSAEGSASRPLLVLSCVSREEPEEVRSLQTSRNRTRCRTPCVDVAKRLGLAQLANPWMVQDTVAESLSGLLDGISWLLRCSGVKLYGS</sequence>
<dbReference type="InterPro" id="IPR027417">
    <property type="entry name" value="P-loop_NTPase"/>
</dbReference>
<evidence type="ECO:0000259" key="1">
    <source>
        <dbReference type="Pfam" id="PF12937"/>
    </source>
</evidence>
<dbReference type="InterPro" id="IPR001810">
    <property type="entry name" value="F-box_dom"/>
</dbReference>
<organism evidence="2 3">
    <name type="scientific">Etheostoma spectabile</name>
    <name type="common">orangethroat darter</name>
    <dbReference type="NCBI Taxonomy" id="54343"/>
    <lineage>
        <taxon>Eukaryota</taxon>
        <taxon>Metazoa</taxon>
        <taxon>Chordata</taxon>
        <taxon>Craniata</taxon>
        <taxon>Vertebrata</taxon>
        <taxon>Euteleostomi</taxon>
        <taxon>Actinopterygii</taxon>
        <taxon>Neopterygii</taxon>
        <taxon>Teleostei</taxon>
        <taxon>Neoteleostei</taxon>
        <taxon>Acanthomorphata</taxon>
        <taxon>Eupercaria</taxon>
        <taxon>Perciformes</taxon>
        <taxon>Percoidei</taxon>
        <taxon>Percidae</taxon>
        <taxon>Etheostomatinae</taxon>
        <taxon>Etheostoma</taxon>
    </lineage>
</organism>
<dbReference type="Pfam" id="PF17716">
    <property type="entry name" value="RIMC1"/>
    <property type="match status" value="1"/>
</dbReference>